<keyword evidence="1" id="KW-1133">Transmembrane helix</keyword>
<protein>
    <submittedName>
        <fullName evidence="2">Uncharacterized protein</fullName>
    </submittedName>
</protein>
<feature type="transmembrane region" description="Helical" evidence="1">
    <location>
        <begin position="58"/>
        <end position="79"/>
    </location>
</feature>
<reference evidence="3" key="2">
    <citation type="submission" date="2015-01" db="EMBL/GenBank/DDBJ databases">
        <title>Evolutionary Origins and Diversification of the Mycorrhizal Mutualists.</title>
        <authorList>
            <consortium name="DOE Joint Genome Institute"/>
            <consortium name="Mycorrhizal Genomics Consortium"/>
            <person name="Kohler A."/>
            <person name="Kuo A."/>
            <person name="Nagy L.G."/>
            <person name="Floudas D."/>
            <person name="Copeland A."/>
            <person name="Barry K.W."/>
            <person name="Cichocki N."/>
            <person name="Veneault-Fourrey C."/>
            <person name="LaButti K."/>
            <person name="Lindquist E.A."/>
            <person name="Lipzen A."/>
            <person name="Lundell T."/>
            <person name="Morin E."/>
            <person name="Murat C."/>
            <person name="Riley R."/>
            <person name="Ohm R."/>
            <person name="Sun H."/>
            <person name="Tunlid A."/>
            <person name="Henrissat B."/>
            <person name="Grigoriev I.V."/>
            <person name="Hibbett D.S."/>
            <person name="Martin F."/>
        </authorList>
    </citation>
    <scope>NUCLEOTIDE SEQUENCE [LARGE SCALE GENOMIC DNA]</scope>
    <source>
        <strain evidence="3">UH-Slu-Lm8-n1</strain>
    </source>
</reference>
<evidence type="ECO:0000313" key="2">
    <source>
        <dbReference type="EMBL" id="KIK39881.1"/>
    </source>
</evidence>
<evidence type="ECO:0000256" key="1">
    <source>
        <dbReference type="SAM" id="Phobius"/>
    </source>
</evidence>
<keyword evidence="3" id="KW-1185">Reference proteome</keyword>
<dbReference type="OrthoDB" id="2905268at2759"/>
<dbReference type="EMBL" id="KN835325">
    <property type="protein sequence ID" value="KIK39881.1"/>
    <property type="molecule type" value="Genomic_DNA"/>
</dbReference>
<dbReference type="InParanoid" id="A0A0D0ADW8"/>
<feature type="transmembrane region" description="Helical" evidence="1">
    <location>
        <begin position="174"/>
        <end position="196"/>
    </location>
</feature>
<accession>A0A0D0ADW8</accession>
<reference evidence="2 3" key="1">
    <citation type="submission" date="2014-04" db="EMBL/GenBank/DDBJ databases">
        <authorList>
            <consortium name="DOE Joint Genome Institute"/>
            <person name="Kuo A."/>
            <person name="Ruytinx J."/>
            <person name="Rineau F."/>
            <person name="Colpaert J."/>
            <person name="Kohler A."/>
            <person name="Nagy L.G."/>
            <person name="Floudas D."/>
            <person name="Copeland A."/>
            <person name="Barry K.W."/>
            <person name="Cichocki N."/>
            <person name="Veneault-Fourrey C."/>
            <person name="LaButti K."/>
            <person name="Lindquist E.A."/>
            <person name="Lipzen A."/>
            <person name="Lundell T."/>
            <person name="Morin E."/>
            <person name="Murat C."/>
            <person name="Sun H."/>
            <person name="Tunlid A."/>
            <person name="Henrissat B."/>
            <person name="Grigoriev I.V."/>
            <person name="Hibbett D.S."/>
            <person name="Martin F."/>
            <person name="Nordberg H.P."/>
            <person name="Cantor M.N."/>
            <person name="Hua S.X."/>
        </authorList>
    </citation>
    <scope>NUCLEOTIDE SEQUENCE [LARGE SCALE GENOMIC DNA]</scope>
    <source>
        <strain evidence="2 3">UH-Slu-Lm8-n1</strain>
    </source>
</reference>
<name>A0A0D0ADW8_9AGAM</name>
<feature type="transmembrane region" description="Helical" evidence="1">
    <location>
        <begin position="246"/>
        <end position="267"/>
    </location>
</feature>
<dbReference type="HOGENOM" id="CLU_044614_0_0_1"/>
<feature type="transmembrane region" description="Helical" evidence="1">
    <location>
        <begin position="139"/>
        <end position="162"/>
    </location>
</feature>
<dbReference type="AlphaFoldDB" id="A0A0D0ADW8"/>
<feature type="transmembrane region" description="Helical" evidence="1">
    <location>
        <begin position="217"/>
        <end position="240"/>
    </location>
</feature>
<dbReference type="Proteomes" id="UP000054485">
    <property type="component" value="Unassembled WGS sequence"/>
</dbReference>
<organism evidence="2 3">
    <name type="scientific">Suillus luteus UH-Slu-Lm8-n1</name>
    <dbReference type="NCBI Taxonomy" id="930992"/>
    <lineage>
        <taxon>Eukaryota</taxon>
        <taxon>Fungi</taxon>
        <taxon>Dikarya</taxon>
        <taxon>Basidiomycota</taxon>
        <taxon>Agaricomycotina</taxon>
        <taxon>Agaricomycetes</taxon>
        <taxon>Agaricomycetidae</taxon>
        <taxon>Boletales</taxon>
        <taxon>Suillineae</taxon>
        <taxon>Suillaceae</taxon>
        <taxon>Suillus</taxon>
    </lineage>
</organism>
<feature type="transmembrane region" description="Helical" evidence="1">
    <location>
        <begin position="108"/>
        <end position="127"/>
    </location>
</feature>
<sequence length="328" mass="36444">MSHYNPQTSVSLERSRLVGMMLGCVTYGVYFLLTVQAVTALLQRPRQGQEIANNRRTLLYYTLITFALETISFSCNARYTEMIWIDLRGAPGGPVALIHNAMEYPVNFLAICCGYIAEWLMQALLLYRCFAVWNWTKHVVIPMAAIYIAMIGVAIIALVRAGTEAQFYSINATFIYLAIQVAHTMLYTILVAKRLLSIRYQMKQALVEYDSSTYDTIILMVVESAVIYVVFIVVYIVAFAVHSNSLTTLCFLSIVQVQGITQLFIIIRVARGRAMTNDWSTRITAAPTTLAFAGAVSIAAEGANVARAATPEQDSIESYSVSMKSAEV</sequence>
<keyword evidence="1" id="KW-0472">Membrane</keyword>
<gene>
    <name evidence="2" type="ORF">CY34DRAFT_300194</name>
</gene>
<proteinExistence type="predicted"/>
<keyword evidence="1" id="KW-0812">Transmembrane</keyword>
<evidence type="ECO:0000313" key="3">
    <source>
        <dbReference type="Proteomes" id="UP000054485"/>
    </source>
</evidence>
<feature type="transmembrane region" description="Helical" evidence="1">
    <location>
        <begin position="20"/>
        <end position="42"/>
    </location>
</feature>